<dbReference type="RefSeq" id="WP_127779290.1">
    <property type="nucleotide sequence ID" value="NZ_SADD01000001.1"/>
</dbReference>
<reference evidence="1 2" key="1">
    <citation type="submission" date="2019-01" db="EMBL/GenBank/DDBJ databases">
        <title>Lujinxingia litoralis gen. nov., sp. nov. and Lujinxingia sediminis gen. nov., sp. nov., new members in the order Bradymonadales, isolated from coastal sediment.</title>
        <authorList>
            <person name="Li C.-M."/>
        </authorList>
    </citation>
    <scope>NUCLEOTIDE SEQUENCE [LARGE SCALE GENOMIC DNA]</scope>
    <source>
        <strain evidence="1 2">SEH01</strain>
    </source>
</reference>
<evidence type="ECO:0008006" key="3">
    <source>
        <dbReference type="Google" id="ProtNLM"/>
    </source>
</evidence>
<keyword evidence="2" id="KW-1185">Reference proteome</keyword>
<dbReference type="Proteomes" id="UP000282926">
    <property type="component" value="Unassembled WGS sequence"/>
</dbReference>
<evidence type="ECO:0000313" key="1">
    <source>
        <dbReference type="EMBL" id="RVU48661.1"/>
    </source>
</evidence>
<evidence type="ECO:0000313" key="2">
    <source>
        <dbReference type="Proteomes" id="UP000282926"/>
    </source>
</evidence>
<accession>A0ABY0CXR7</accession>
<proteinExistence type="predicted"/>
<comment type="caution">
    <text evidence="1">The sequence shown here is derived from an EMBL/GenBank/DDBJ whole genome shotgun (WGS) entry which is preliminary data.</text>
</comment>
<dbReference type="EMBL" id="SADD01000001">
    <property type="protein sequence ID" value="RVU48661.1"/>
    <property type="molecule type" value="Genomic_DNA"/>
</dbReference>
<gene>
    <name evidence="1" type="ORF">EA187_04310</name>
</gene>
<sequence>MNSGSRQPSAARQALAAYFFALVLLAGAPLAAQGEPLPDEGDRPFNGSFSEWSLRGSVNTTTSSFSSSLGGELAFRTSFPLYLGDTRLAYRLSPLGDSEPGPVHALHLALNLHPLYLTLLSEGLLSHFLASLHLELGFGPQLAVGLNDGASFGLAGSLGAGFDLPITRANRGQGLWFTGTYRRTWTTLRSGPDQPRVHEHAVLLGLAWRTNGVIF</sequence>
<name>A0ABY0CXR7_9DELT</name>
<protein>
    <recommendedName>
        <fullName evidence="3">Outer membrane protein beta-barrel domain-containing protein</fullName>
    </recommendedName>
</protein>
<organism evidence="1 2">
    <name type="scientific">Lujinxingia sediminis</name>
    <dbReference type="NCBI Taxonomy" id="2480984"/>
    <lineage>
        <taxon>Bacteria</taxon>
        <taxon>Deltaproteobacteria</taxon>
        <taxon>Bradymonadales</taxon>
        <taxon>Lujinxingiaceae</taxon>
        <taxon>Lujinxingia</taxon>
    </lineage>
</organism>